<dbReference type="Proteomes" id="UP000218767">
    <property type="component" value="Unassembled WGS sequence"/>
</dbReference>
<evidence type="ECO:0000313" key="2">
    <source>
        <dbReference type="Proteomes" id="UP000218767"/>
    </source>
</evidence>
<name>A0A2A4X404_9GAMM</name>
<protein>
    <submittedName>
        <fullName evidence="1">Uncharacterized protein</fullName>
    </submittedName>
</protein>
<gene>
    <name evidence="1" type="ORF">COB20_08260</name>
</gene>
<reference evidence="2" key="1">
    <citation type="submission" date="2017-08" db="EMBL/GenBank/DDBJ databases">
        <title>A dynamic microbial community with high functional redundancy inhabits the cold, oxic subseafloor aquifer.</title>
        <authorList>
            <person name="Tully B.J."/>
            <person name="Wheat C.G."/>
            <person name="Glazer B.T."/>
            <person name="Huber J.A."/>
        </authorList>
    </citation>
    <scope>NUCLEOTIDE SEQUENCE [LARGE SCALE GENOMIC DNA]</scope>
</reference>
<evidence type="ECO:0000313" key="1">
    <source>
        <dbReference type="EMBL" id="PCI77333.1"/>
    </source>
</evidence>
<accession>A0A2A4X404</accession>
<dbReference type="EMBL" id="NVUL01000046">
    <property type="protein sequence ID" value="PCI77333.1"/>
    <property type="molecule type" value="Genomic_DNA"/>
</dbReference>
<sequence>MLTAWLADHYRSYEEIALKKLLTTYLSALCGAILFAIGSAQAMAAEGQIVIEDLTPSKLRAEIKKIETEFYRVFNSSIEDENLAVVCYKYTPTGSNISEETCEPQFLIDKRGDNVNDARNGYDTLLTPQGLRNALAPEYAALTAAMSEVSIESEYFRELNGILGALREELESR</sequence>
<organism evidence="1 2">
    <name type="scientific">SAR86 cluster bacterium</name>
    <dbReference type="NCBI Taxonomy" id="2030880"/>
    <lineage>
        <taxon>Bacteria</taxon>
        <taxon>Pseudomonadati</taxon>
        <taxon>Pseudomonadota</taxon>
        <taxon>Gammaproteobacteria</taxon>
        <taxon>SAR86 cluster</taxon>
    </lineage>
</organism>
<proteinExistence type="predicted"/>
<comment type="caution">
    <text evidence="1">The sequence shown here is derived from an EMBL/GenBank/DDBJ whole genome shotgun (WGS) entry which is preliminary data.</text>
</comment>
<dbReference type="AlphaFoldDB" id="A0A2A4X404"/>